<sequence length="246" mass="28376">MWPARRVTSVYQIFHCDFWISYLPMIKASALVRSIRPFSSAVPRSFLGNFFGTKEAKKKEIIEKQDEYEVDASSKIVILDRNNSPDYKPFNAAEDMPDFKIIQWKSKVVRAQDIESSFTPESVAEAICDTYSELKGSTISPNKFSDISLADLQFRFDFAKALQSRLGFDISDYTMTRAHNVDYLYSELRKVIAHRWSSERNPNAIVLRPEDFSETANVYLNRERTEEEQKKALDELVEKVRASASP</sequence>
<accession>A0ACD0WMV8</accession>
<gene>
    <name evidence="1" type="ORF">EJF14_50126</name>
</gene>
<reference evidence="2" key="1">
    <citation type="journal article" date="2019" name="MBio">
        <title>Comparative genomics for the elucidation of multidrug resistance (MDR) in Candida lusitaniae.</title>
        <authorList>
            <person name="Kannan A."/>
            <person name="Asner S.A."/>
            <person name="Trachsel E."/>
            <person name="Kelly S."/>
            <person name="Parker J."/>
            <person name="Sanglard D."/>
        </authorList>
    </citation>
    <scope>NUCLEOTIDE SEQUENCE [LARGE SCALE GENOMIC DNA]</scope>
    <source>
        <strain evidence="2">P1</strain>
    </source>
</reference>
<dbReference type="EMBL" id="CP038488">
    <property type="protein sequence ID" value="QFZ28908.1"/>
    <property type="molecule type" value="Genomic_DNA"/>
</dbReference>
<protein>
    <submittedName>
        <fullName evidence="1">Uncharacterized protein</fullName>
    </submittedName>
</protein>
<evidence type="ECO:0000313" key="2">
    <source>
        <dbReference type="Proteomes" id="UP000326582"/>
    </source>
</evidence>
<name>A0ACD0WMV8_CLALS</name>
<keyword evidence="2" id="KW-1185">Reference proteome</keyword>
<dbReference type="Proteomes" id="UP000326582">
    <property type="component" value="Chromosome 5"/>
</dbReference>
<proteinExistence type="predicted"/>
<evidence type="ECO:0000313" key="1">
    <source>
        <dbReference type="EMBL" id="QFZ28908.1"/>
    </source>
</evidence>
<organism evidence="1 2">
    <name type="scientific">Clavispora lusitaniae</name>
    <name type="common">Candida lusitaniae</name>
    <dbReference type="NCBI Taxonomy" id="36911"/>
    <lineage>
        <taxon>Eukaryota</taxon>
        <taxon>Fungi</taxon>
        <taxon>Dikarya</taxon>
        <taxon>Ascomycota</taxon>
        <taxon>Saccharomycotina</taxon>
        <taxon>Pichiomycetes</taxon>
        <taxon>Metschnikowiaceae</taxon>
        <taxon>Clavispora</taxon>
    </lineage>
</organism>